<name>A0AAW0AWP8_9AGAR</name>
<gene>
    <name evidence="2" type="ORF">VNI00_018360</name>
</gene>
<dbReference type="Proteomes" id="UP001383192">
    <property type="component" value="Unassembled WGS sequence"/>
</dbReference>
<evidence type="ECO:0000256" key="1">
    <source>
        <dbReference type="SAM" id="MobiDB-lite"/>
    </source>
</evidence>
<proteinExistence type="predicted"/>
<evidence type="ECO:0000313" key="2">
    <source>
        <dbReference type="EMBL" id="KAK7018101.1"/>
    </source>
</evidence>
<dbReference type="AlphaFoldDB" id="A0AAW0AWP8"/>
<protein>
    <submittedName>
        <fullName evidence="2">Uncharacterized protein</fullName>
    </submittedName>
</protein>
<keyword evidence="3" id="KW-1185">Reference proteome</keyword>
<comment type="caution">
    <text evidence="2">The sequence shown here is derived from an EMBL/GenBank/DDBJ whole genome shotgun (WGS) entry which is preliminary data.</text>
</comment>
<accession>A0AAW0AWP8</accession>
<feature type="region of interest" description="Disordered" evidence="1">
    <location>
        <begin position="111"/>
        <end position="143"/>
    </location>
</feature>
<reference evidence="2 3" key="1">
    <citation type="submission" date="2024-01" db="EMBL/GenBank/DDBJ databases">
        <title>A draft genome for a cacao thread blight-causing isolate of Paramarasmius palmivorus.</title>
        <authorList>
            <person name="Baruah I.K."/>
            <person name="Bukari Y."/>
            <person name="Amoako-Attah I."/>
            <person name="Meinhardt L.W."/>
            <person name="Bailey B.A."/>
            <person name="Cohen S.P."/>
        </authorList>
    </citation>
    <scope>NUCLEOTIDE SEQUENCE [LARGE SCALE GENOMIC DNA]</scope>
    <source>
        <strain evidence="2 3">GH-12</strain>
    </source>
</reference>
<sequence>MASSKKSAAQASPAPGAWKDKAAWIQDTLREVGAAKDVVKSPSKGIRAAAVKDLMDHLRRPLNVHHVALDDEGYKLYGQALDLVEKLCAPGDLNPNVPQLLSLRNFKRTMDELREPPPPKPSKAKSRRPKSAPTVEDSDDADADDEVVEVVDHDVSTKTAETRTQTVSIPYLANPGIAAGSRAYLKAIHVLSKATPTASNSRKRARIEKPVADIREEDLDDRELRLQGHAQVNKYLNIIPFLDMSTMSREGLLSVGNYLRTEMATLQHTVAYYGAQYKLAATQFDELEAECNNRLRKQEKEAAAAEASASQSLIELEVGEGLQGMSLDTAETPAPEETAA</sequence>
<evidence type="ECO:0000313" key="3">
    <source>
        <dbReference type="Proteomes" id="UP001383192"/>
    </source>
</evidence>
<organism evidence="2 3">
    <name type="scientific">Paramarasmius palmivorus</name>
    <dbReference type="NCBI Taxonomy" id="297713"/>
    <lineage>
        <taxon>Eukaryota</taxon>
        <taxon>Fungi</taxon>
        <taxon>Dikarya</taxon>
        <taxon>Basidiomycota</taxon>
        <taxon>Agaricomycotina</taxon>
        <taxon>Agaricomycetes</taxon>
        <taxon>Agaricomycetidae</taxon>
        <taxon>Agaricales</taxon>
        <taxon>Marasmiineae</taxon>
        <taxon>Marasmiaceae</taxon>
        <taxon>Paramarasmius</taxon>
    </lineage>
</organism>
<dbReference type="EMBL" id="JAYKXP010000228">
    <property type="protein sequence ID" value="KAK7018101.1"/>
    <property type="molecule type" value="Genomic_DNA"/>
</dbReference>